<reference evidence="1" key="2">
    <citation type="submission" date="2023-06" db="EMBL/GenBank/DDBJ databases">
        <authorList>
            <person name="Ma L."/>
            <person name="Liu K.-W."/>
            <person name="Li Z."/>
            <person name="Hsiao Y.-Y."/>
            <person name="Qi Y."/>
            <person name="Fu T."/>
            <person name="Tang G."/>
            <person name="Zhang D."/>
            <person name="Sun W.-H."/>
            <person name="Liu D.-K."/>
            <person name="Li Y."/>
            <person name="Chen G.-Z."/>
            <person name="Liu X.-D."/>
            <person name="Liao X.-Y."/>
            <person name="Jiang Y.-T."/>
            <person name="Yu X."/>
            <person name="Hao Y."/>
            <person name="Huang J."/>
            <person name="Zhao X.-W."/>
            <person name="Ke S."/>
            <person name="Chen Y.-Y."/>
            <person name="Wu W.-L."/>
            <person name="Hsu J.-L."/>
            <person name="Lin Y.-F."/>
            <person name="Huang M.-D."/>
            <person name="Li C.-Y."/>
            <person name="Huang L."/>
            <person name="Wang Z.-W."/>
            <person name="Zhao X."/>
            <person name="Zhong W.-Y."/>
            <person name="Peng D.-H."/>
            <person name="Ahmad S."/>
            <person name="Lan S."/>
            <person name="Zhang J.-S."/>
            <person name="Tsai W.-C."/>
            <person name="Van De Peer Y."/>
            <person name="Liu Z.-J."/>
        </authorList>
    </citation>
    <scope>NUCLEOTIDE SEQUENCE</scope>
    <source>
        <strain evidence="1">SCP</strain>
        <tissue evidence="1">Leaves</tissue>
    </source>
</reference>
<accession>A0AAV9BBI7</accession>
<proteinExistence type="predicted"/>
<keyword evidence="2" id="KW-1185">Reference proteome</keyword>
<dbReference type="Proteomes" id="UP001179952">
    <property type="component" value="Unassembled WGS sequence"/>
</dbReference>
<reference evidence="1" key="1">
    <citation type="journal article" date="2023" name="Nat. Commun.">
        <title>Diploid and tetraploid genomes of Acorus and the evolution of monocots.</title>
        <authorList>
            <person name="Ma L."/>
            <person name="Liu K.W."/>
            <person name="Li Z."/>
            <person name="Hsiao Y.Y."/>
            <person name="Qi Y."/>
            <person name="Fu T."/>
            <person name="Tang G.D."/>
            <person name="Zhang D."/>
            <person name="Sun W.H."/>
            <person name="Liu D.K."/>
            <person name="Li Y."/>
            <person name="Chen G.Z."/>
            <person name="Liu X.D."/>
            <person name="Liao X.Y."/>
            <person name="Jiang Y.T."/>
            <person name="Yu X."/>
            <person name="Hao Y."/>
            <person name="Huang J."/>
            <person name="Zhao X.W."/>
            <person name="Ke S."/>
            <person name="Chen Y.Y."/>
            <person name="Wu W.L."/>
            <person name="Hsu J.L."/>
            <person name="Lin Y.F."/>
            <person name="Huang M.D."/>
            <person name="Li C.Y."/>
            <person name="Huang L."/>
            <person name="Wang Z.W."/>
            <person name="Zhao X."/>
            <person name="Zhong W.Y."/>
            <person name="Peng D.H."/>
            <person name="Ahmad S."/>
            <person name="Lan S."/>
            <person name="Zhang J.S."/>
            <person name="Tsai W.C."/>
            <person name="Van de Peer Y."/>
            <person name="Liu Z.J."/>
        </authorList>
    </citation>
    <scope>NUCLEOTIDE SEQUENCE</scope>
    <source>
        <strain evidence="1">SCP</strain>
    </source>
</reference>
<protein>
    <submittedName>
        <fullName evidence="1">Uncharacterized protein</fullName>
    </submittedName>
</protein>
<dbReference type="AlphaFoldDB" id="A0AAV9BBI7"/>
<evidence type="ECO:0000313" key="2">
    <source>
        <dbReference type="Proteomes" id="UP001179952"/>
    </source>
</evidence>
<comment type="caution">
    <text evidence="1">The sequence shown here is derived from an EMBL/GenBank/DDBJ whole genome shotgun (WGS) entry which is preliminary data.</text>
</comment>
<sequence length="122" mass="13892">MTSFPAGRLTTLEVISSVPSSIEECILWFEGLLSAAMRNRFVEEKQLISSRLDLSNSEHRRRWTEKTTSTGHLKMWTGSSVAPSRHALVPSQRGKPLRWWSGCPYNSSFSYVFAKDLIKLTE</sequence>
<name>A0AAV9BBI7_ACOGR</name>
<organism evidence="1 2">
    <name type="scientific">Acorus gramineus</name>
    <name type="common">Dwarf sweet flag</name>
    <dbReference type="NCBI Taxonomy" id="55184"/>
    <lineage>
        <taxon>Eukaryota</taxon>
        <taxon>Viridiplantae</taxon>
        <taxon>Streptophyta</taxon>
        <taxon>Embryophyta</taxon>
        <taxon>Tracheophyta</taxon>
        <taxon>Spermatophyta</taxon>
        <taxon>Magnoliopsida</taxon>
        <taxon>Liliopsida</taxon>
        <taxon>Acoraceae</taxon>
        <taxon>Acorus</taxon>
    </lineage>
</organism>
<dbReference type="EMBL" id="JAUJYN010000004">
    <property type="protein sequence ID" value="KAK1274093.1"/>
    <property type="molecule type" value="Genomic_DNA"/>
</dbReference>
<evidence type="ECO:0000313" key="1">
    <source>
        <dbReference type="EMBL" id="KAK1274093.1"/>
    </source>
</evidence>
<gene>
    <name evidence="1" type="ORF">QJS04_geneDACA012463</name>
</gene>